<proteinExistence type="predicted"/>
<evidence type="ECO:0000313" key="2">
    <source>
        <dbReference type="EMBL" id="MDP9651564.1"/>
    </source>
</evidence>
<dbReference type="Pfam" id="PF08975">
    <property type="entry name" value="2H-phosphodiest"/>
    <property type="match status" value="1"/>
</dbReference>
<dbReference type="AlphaFoldDB" id="A0AB73INI8"/>
<sequence length="244" mass="27203">MSVSVSDPVHWPHVGIKFNTDGFVRRHPGNTIGCHERCDSRLGQALRVARDGLARTEAARGLAFLPPQTYHMTVFEGAADHARVAALWPADAPLDRCTQHLDQELAGFDMCCEMPLHMRVADRRRQSSRGVLVLAPLDGDENRKLRFLRDRLSGLFMIRARIHERYEFQITLAYPVEGMAPACHVAFLATQACELAAVARKVPVIEKGMSGFCTSGNMNAFCARPELLWRRVPRASTLTQGVRA</sequence>
<dbReference type="Proteomes" id="UP001229486">
    <property type="component" value="Unassembled WGS sequence"/>
</dbReference>
<dbReference type="InterPro" id="IPR009097">
    <property type="entry name" value="Cyclic_Pdiesterase"/>
</dbReference>
<accession>A0AB73INI8</accession>
<name>A0AB73INI8_9BURK</name>
<dbReference type="SUPFAM" id="SSF55144">
    <property type="entry name" value="LigT-like"/>
    <property type="match status" value="1"/>
</dbReference>
<evidence type="ECO:0000259" key="1">
    <source>
        <dbReference type="Pfam" id="PF08975"/>
    </source>
</evidence>
<evidence type="ECO:0000313" key="3">
    <source>
        <dbReference type="Proteomes" id="UP001229486"/>
    </source>
</evidence>
<comment type="caution">
    <text evidence="2">The sequence shown here is derived from an EMBL/GenBank/DDBJ whole genome shotgun (WGS) entry which is preliminary data.</text>
</comment>
<gene>
    <name evidence="2" type="ORF">J2793_007039</name>
</gene>
<feature type="domain" description="DUF1868" evidence="1">
    <location>
        <begin position="17"/>
        <end position="126"/>
    </location>
</feature>
<dbReference type="InterPro" id="IPR015069">
    <property type="entry name" value="2H-PEstase_DUF1868"/>
</dbReference>
<organism evidence="2 3">
    <name type="scientific">Paraburkholderia caledonica</name>
    <dbReference type="NCBI Taxonomy" id="134536"/>
    <lineage>
        <taxon>Bacteria</taxon>
        <taxon>Pseudomonadati</taxon>
        <taxon>Pseudomonadota</taxon>
        <taxon>Betaproteobacteria</taxon>
        <taxon>Burkholderiales</taxon>
        <taxon>Burkholderiaceae</taxon>
        <taxon>Paraburkholderia</taxon>
    </lineage>
</organism>
<reference evidence="2" key="1">
    <citation type="submission" date="2023-07" db="EMBL/GenBank/DDBJ databases">
        <title>Sorghum-associated microbial communities from plants grown in Nebraska, USA.</title>
        <authorList>
            <person name="Schachtman D."/>
        </authorList>
    </citation>
    <scope>NUCLEOTIDE SEQUENCE</scope>
    <source>
        <strain evidence="2">DS1061</strain>
    </source>
</reference>
<dbReference type="Gene3D" id="3.90.1140.10">
    <property type="entry name" value="Cyclic phosphodiesterase"/>
    <property type="match status" value="1"/>
</dbReference>
<protein>
    <recommendedName>
        <fullName evidence="1">DUF1868 domain-containing protein</fullName>
    </recommendedName>
</protein>
<dbReference type="EMBL" id="JAURTK010000023">
    <property type="protein sequence ID" value="MDP9651564.1"/>
    <property type="molecule type" value="Genomic_DNA"/>
</dbReference>